<evidence type="ECO:0000259" key="1">
    <source>
        <dbReference type="Pfam" id="PF06094"/>
    </source>
</evidence>
<dbReference type="InterPro" id="IPR013024">
    <property type="entry name" value="GGCT-like"/>
</dbReference>
<dbReference type="EMBL" id="VJWL01000004">
    <property type="protein sequence ID" value="TRW48125.1"/>
    <property type="molecule type" value="Genomic_DNA"/>
</dbReference>
<keyword evidence="3" id="KW-1185">Reference proteome</keyword>
<organism evidence="2 3">
    <name type="scientific">Aliidiomarina halalkaliphila</name>
    <dbReference type="NCBI Taxonomy" id="2593535"/>
    <lineage>
        <taxon>Bacteria</taxon>
        <taxon>Pseudomonadati</taxon>
        <taxon>Pseudomonadota</taxon>
        <taxon>Gammaproteobacteria</taxon>
        <taxon>Alteromonadales</taxon>
        <taxon>Idiomarinaceae</taxon>
        <taxon>Aliidiomarina</taxon>
    </lineage>
</organism>
<sequence>MSYALFALFVAGVIFWWIWISPFSFTYSDTTLDIDEEATHRVFAFGTLRNHFVRSLIIRRYVPTEPARLDGYRRYGLDLLPDEGAYTEGVIFYVTPTQLRRLDRYERVGVKYERYLYTLEDGEYAWVYRLISDIQPILEE</sequence>
<dbReference type="Pfam" id="PF06094">
    <property type="entry name" value="GGACT"/>
    <property type="match status" value="1"/>
</dbReference>
<name>A0A552WZL1_9GAMM</name>
<dbReference type="InterPro" id="IPR036568">
    <property type="entry name" value="GGCT-like_sf"/>
</dbReference>
<evidence type="ECO:0000313" key="3">
    <source>
        <dbReference type="Proteomes" id="UP000320359"/>
    </source>
</evidence>
<dbReference type="RefSeq" id="WP_143236447.1">
    <property type="nucleotide sequence ID" value="NZ_VJWL01000004.1"/>
</dbReference>
<protein>
    <submittedName>
        <fullName evidence="2">Gamma-glutamylcyclotransferase</fullName>
    </submittedName>
</protein>
<proteinExistence type="predicted"/>
<dbReference type="InterPro" id="IPR009288">
    <property type="entry name" value="AIG2-like_dom"/>
</dbReference>
<dbReference type="SUPFAM" id="SSF110857">
    <property type="entry name" value="Gamma-glutamyl cyclotransferase-like"/>
    <property type="match status" value="1"/>
</dbReference>
<evidence type="ECO:0000313" key="2">
    <source>
        <dbReference type="EMBL" id="TRW48125.1"/>
    </source>
</evidence>
<gene>
    <name evidence="2" type="ORF">FM042_10740</name>
</gene>
<dbReference type="OrthoDB" id="7852375at2"/>
<accession>A0A552WZL1</accession>
<keyword evidence="2" id="KW-0808">Transferase</keyword>
<dbReference type="GO" id="GO:0016740">
    <property type="term" value="F:transferase activity"/>
    <property type="evidence" value="ECO:0007669"/>
    <property type="project" value="UniProtKB-KW"/>
</dbReference>
<reference evidence="2 3" key="1">
    <citation type="submission" date="2019-07" db="EMBL/GenBank/DDBJ databases">
        <authorList>
            <person name="Yang M."/>
            <person name="Zhao D."/>
            <person name="Xiang H."/>
        </authorList>
    </citation>
    <scope>NUCLEOTIDE SEQUENCE [LARGE SCALE GENOMIC DNA]</scope>
    <source>
        <strain evidence="2 3">IM1326</strain>
    </source>
</reference>
<dbReference type="AlphaFoldDB" id="A0A552WZL1"/>
<dbReference type="CDD" id="cd06661">
    <property type="entry name" value="GGCT_like"/>
    <property type="match status" value="1"/>
</dbReference>
<dbReference type="Proteomes" id="UP000320359">
    <property type="component" value="Unassembled WGS sequence"/>
</dbReference>
<dbReference type="Gene3D" id="3.10.490.10">
    <property type="entry name" value="Gamma-glutamyl cyclotransferase-like"/>
    <property type="match status" value="1"/>
</dbReference>
<comment type="caution">
    <text evidence="2">The sequence shown here is derived from an EMBL/GenBank/DDBJ whole genome shotgun (WGS) entry which is preliminary data.</text>
</comment>
<feature type="domain" description="Gamma-glutamylcyclotransferase AIG2-like" evidence="1">
    <location>
        <begin position="42"/>
        <end position="130"/>
    </location>
</feature>